<dbReference type="GO" id="GO:0047617">
    <property type="term" value="F:fatty acyl-CoA hydrolase activity"/>
    <property type="evidence" value="ECO:0007669"/>
    <property type="project" value="InterPro"/>
</dbReference>
<dbReference type="Pfam" id="PF03061">
    <property type="entry name" value="4HBT"/>
    <property type="match status" value="1"/>
</dbReference>
<accession>A0A9R1UC04</accession>
<organism evidence="4 5">
    <name type="scientific">Fopius arisanus</name>
    <dbReference type="NCBI Taxonomy" id="64838"/>
    <lineage>
        <taxon>Eukaryota</taxon>
        <taxon>Metazoa</taxon>
        <taxon>Ecdysozoa</taxon>
        <taxon>Arthropoda</taxon>
        <taxon>Hexapoda</taxon>
        <taxon>Insecta</taxon>
        <taxon>Pterygota</taxon>
        <taxon>Neoptera</taxon>
        <taxon>Endopterygota</taxon>
        <taxon>Hymenoptera</taxon>
        <taxon>Apocrita</taxon>
        <taxon>Ichneumonoidea</taxon>
        <taxon>Braconidae</taxon>
        <taxon>Opiinae</taxon>
        <taxon>Fopius</taxon>
    </lineage>
</organism>
<feature type="domain" description="Thioesterase" evidence="3">
    <location>
        <begin position="56"/>
        <end position="129"/>
    </location>
</feature>
<dbReference type="RefSeq" id="XP_011315256.1">
    <property type="nucleotide sequence ID" value="XM_011316954.1"/>
</dbReference>
<keyword evidence="2" id="KW-0378">Hydrolase</keyword>
<dbReference type="OrthoDB" id="46529at2759"/>
<evidence type="ECO:0000313" key="4">
    <source>
        <dbReference type="Proteomes" id="UP000694866"/>
    </source>
</evidence>
<dbReference type="Gene3D" id="3.10.129.10">
    <property type="entry name" value="Hotdog Thioesterase"/>
    <property type="match status" value="1"/>
</dbReference>
<evidence type="ECO:0000313" key="5">
    <source>
        <dbReference type="RefSeq" id="XP_011315256.1"/>
    </source>
</evidence>
<evidence type="ECO:0000259" key="3">
    <source>
        <dbReference type="Pfam" id="PF03061"/>
    </source>
</evidence>
<sequence length="141" mass="14745">MSSSKGLELVKAIVERSLRLNSFDAACLKGMKFLSAGDGQCKAEFIVGDEHLNSAGTLHGGCSATIIDCISSYALMTKSGFPGVSVDLNVSFLKSAVPGEVITVDAKTVKAGRTLAFLEVEMFKKGGAIVARGQHTKFIGS</sequence>
<dbReference type="Proteomes" id="UP000694866">
    <property type="component" value="Unplaced"/>
</dbReference>
<dbReference type="InterPro" id="IPR029069">
    <property type="entry name" value="HotDog_dom_sf"/>
</dbReference>
<dbReference type="GeneID" id="105274101"/>
<gene>
    <name evidence="5" type="primary">LOC105274101</name>
</gene>
<reference evidence="5" key="1">
    <citation type="submission" date="2025-08" db="UniProtKB">
        <authorList>
            <consortium name="RefSeq"/>
        </authorList>
    </citation>
    <scope>IDENTIFICATION</scope>
    <source>
        <strain evidence="5">USDA-PBARC FA_bdor</strain>
        <tissue evidence="5">Whole organism</tissue>
    </source>
</reference>
<protein>
    <submittedName>
        <fullName evidence="5">Acyl-coenzyme A thioesterase 13</fullName>
    </submittedName>
</protein>
<dbReference type="InterPro" id="IPR039298">
    <property type="entry name" value="ACOT13"/>
</dbReference>
<dbReference type="PANTHER" id="PTHR21660:SF1">
    <property type="entry name" value="ACYL-COENZYME A THIOESTERASE 13"/>
    <property type="match status" value="1"/>
</dbReference>
<name>A0A9R1UC04_9HYME</name>
<dbReference type="PANTHER" id="PTHR21660">
    <property type="entry name" value="THIOESTERASE SUPERFAMILY MEMBER-RELATED"/>
    <property type="match status" value="1"/>
</dbReference>
<keyword evidence="4" id="KW-1185">Reference proteome</keyword>
<dbReference type="CDD" id="cd03443">
    <property type="entry name" value="PaaI_thioesterase"/>
    <property type="match status" value="1"/>
</dbReference>
<evidence type="ECO:0000256" key="1">
    <source>
        <dbReference type="ARBA" id="ARBA00008324"/>
    </source>
</evidence>
<proteinExistence type="inferred from homology"/>
<dbReference type="InterPro" id="IPR003736">
    <property type="entry name" value="PAAI_dom"/>
</dbReference>
<dbReference type="InterPro" id="IPR006683">
    <property type="entry name" value="Thioestr_dom"/>
</dbReference>
<comment type="similarity">
    <text evidence="1">Belongs to the thioesterase PaaI family.</text>
</comment>
<dbReference type="AlphaFoldDB" id="A0A9R1UC04"/>
<dbReference type="SUPFAM" id="SSF54637">
    <property type="entry name" value="Thioesterase/thiol ester dehydrase-isomerase"/>
    <property type="match status" value="1"/>
</dbReference>
<dbReference type="FunFam" id="3.10.129.10:FF:000033">
    <property type="entry name" value="acyl-coenzyme A thioesterase 13"/>
    <property type="match status" value="1"/>
</dbReference>
<dbReference type="NCBIfam" id="TIGR00369">
    <property type="entry name" value="unchar_dom_1"/>
    <property type="match status" value="1"/>
</dbReference>
<dbReference type="KEGG" id="fas:105274101"/>
<evidence type="ECO:0000256" key="2">
    <source>
        <dbReference type="ARBA" id="ARBA00022801"/>
    </source>
</evidence>